<feature type="domain" description="SGNH" evidence="3">
    <location>
        <begin position="432"/>
        <end position="679"/>
    </location>
</feature>
<keyword evidence="1" id="KW-0472">Membrane</keyword>
<dbReference type="OrthoDB" id="9796461at2"/>
<accession>A0A2M9ZUQ1</accession>
<feature type="transmembrane region" description="Helical" evidence="1">
    <location>
        <begin position="251"/>
        <end position="269"/>
    </location>
</feature>
<gene>
    <name evidence="4" type="ORF">CH365_17255</name>
</gene>
<name>A0A2M9ZUQ1_9LEPT</name>
<dbReference type="InterPro" id="IPR050879">
    <property type="entry name" value="Acyltransferase_3"/>
</dbReference>
<dbReference type="PANTHER" id="PTHR23028">
    <property type="entry name" value="ACETYLTRANSFERASE"/>
    <property type="match status" value="1"/>
</dbReference>
<dbReference type="Pfam" id="PF01757">
    <property type="entry name" value="Acyl_transf_3"/>
    <property type="match status" value="1"/>
</dbReference>
<evidence type="ECO:0000313" key="5">
    <source>
        <dbReference type="Proteomes" id="UP000231843"/>
    </source>
</evidence>
<dbReference type="RefSeq" id="WP_100769783.1">
    <property type="nucleotide sequence ID" value="NZ_NPEA01000010.1"/>
</dbReference>
<evidence type="ECO:0000259" key="2">
    <source>
        <dbReference type="Pfam" id="PF01757"/>
    </source>
</evidence>
<dbReference type="InterPro" id="IPR002656">
    <property type="entry name" value="Acyl_transf_3_dom"/>
</dbReference>
<keyword evidence="4" id="KW-0012">Acyltransferase</keyword>
<keyword evidence="4" id="KW-0808">Transferase</keyword>
<dbReference type="GO" id="GO:0016747">
    <property type="term" value="F:acyltransferase activity, transferring groups other than amino-acyl groups"/>
    <property type="evidence" value="ECO:0007669"/>
    <property type="project" value="InterPro"/>
</dbReference>
<evidence type="ECO:0000256" key="1">
    <source>
        <dbReference type="SAM" id="Phobius"/>
    </source>
</evidence>
<dbReference type="EMBL" id="NPEA01000010">
    <property type="protein sequence ID" value="PJZ75754.1"/>
    <property type="molecule type" value="Genomic_DNA"/>
</dbReference>
<feature type="transmembrane region" description="Helical" evidence="1">
    <location>
        <begin position="168"/>
        <end position="185"/>
    </location>
</feature>
<feature type="transmembrane region" description="Helical" evidence="1">
    <location>
        <begin position="304"/>
        <end position="322"/>
    </location>
</feature>
<keyword evidence="1" id="KW-1133">Transmembrane helix</keyword>
<feature type="transmembrane region" description="Helical" evidence="1">
    <location>
        <begin position="78"/>
        <end position="97"/>
    </location>
</feature>
<dbReference type="GO" id="GO:0016020">
    <property type="term" value="C:membrane"/>
    <property type="evidence" value="ECO:0007669"/>
    <property type="project" value="TreeGrafter"/>
</dbReference>
<dbReference type="PANTHER" id="PTHR23028:SF53">
    <property type="entry name" value="ACYL_TRANSF_3 DOMAIN-CONTAINING PROTEIN"/>
    <property type="match status" value="1"/>
</dbReference>
<organism evidence="4 5">
    <name type="scientific">Leptospira neocaledonica</name>
    <dbReference type="NCBI Taxonomy" id="2023192"/>
    <lineage>
        <taxon>Bacteria</taxon>
        <taxon>Pseudomonadati</taxon>
        <taxon>Spirochaetota</taxon>
        <taxon>Spirochaetia</taxon>
        <taxon>Leptospirales</taxon>
        <taxon>Leptospiraceae</taxon>
        <taxon>Leptospira</taxon>
    </lineage>
</organism>
<dbReference type="InterPro" id="IPR043968">
    <property type="entry name" value="SGNH"/>
</dbReference>
<dbReference type="Proteomes" id="UP000231843">
    <property type="component" value="Unassembled WGS sequence"/>
</dbReference>
<sequence length="680" mass="78144">MKHNDAVTYRPDIDGLRAIAVLSVVLFHAFPTVIRGGFVGVDVFFVISGYLISSILFKNLQKGTFHFLDFYARRIRRIFPSLLVVLTFCLTLGYFVLLGEEYKQLGRHTFAGSFFFSNIALLDDLSDYFNGAAELKPLLHLWSLGIEEQFYIVWPLALYLAWRCRFNLFFMTIVCAVVSLIWNLAEYKRNPIYTFYLPYTRVWELLFGATLAWTQLYKPETIKDLLPSFIQKIEFFNKPFSFPLWNDPKICDIRSILGFVLIIAPVLFYGKSTPFPGFAALAPVLGAVLIISSGPEAIINKKVLAIKPMVFVGLISFPLYLWHWPLLSFTAILESGTPALKWRLIAVVLSFVLSTLTWHYVEKNLRFRENTWVLGSLAGLLIFAALFGQTIYKKDGWSYRVAQYRENAKIFEGWMISDPKCIDRFKSEYGSNLVYCLVGDPNKQPDAVLIGDSHANALAYGLIRKFSNDRLNLLHMGLGGCPPFFGIEADPKRPCERESNTLEMLEKNPKITKILLNSRGPRYLTGHGYGDLEINAVGAAKYRFRPDITDPKQAFREAMRDTLRRLTAAGKEIVFVADVPEIGFDPKRCVSLRPFRLESEDPDKVCKIPRKNFDERNLEYHELVNSILSEFPKVKLWETWKNFCDDQYCYAFRDGKLLYRDSNHISLEGSYWLGEKYDPK</sequence>
<evidence type="ECO:0000313" key="4">
    <source>
        <dbReference type="EMBL" id="PJZ75754.1"/>
    </source>
</evidence>
<feature type="transmembrane region" description="Helical" evidence="1">
    <location>
        <begin position="12"/>
        <end position="30"/>
    </location>
</feature>
<feature type="transmembrane region" description="Helical" evidence="1">
    <location>
        <begin position="342"/>
        <end position="361"/>
    </location>
</feature>
<protein>
    <submittedName>
        <fullName evidence="4">Acyltransferase</fullName>
    </submittedName>
</protein>
<dbReference type="Pfam" id="PF19040">
    <property type="entry name" value="SGNH"/>
    <property type="match status" value="1"/>
</dbReference>
<evidence type="ECO:0000259" key="3">
    <source>
        <dbReference type="Pfam" id="PF19040"/>
    </source>
</evidence>
<feature type="transmembrane region" description="Helical" evidence="1">
    <location>
        <begin position="36"/>
        <end position="57"/>
    </location>
</feature>
<dbReference type="AlphaFoldDB" id="A0A2M9ZUQ1"/>
<reference evidence="4 5" key="1">
    <citation type="submission" date="2017-07" db="EMBL/GenBank/DDBJ databases">
        <title>Leptospira spp. isolated from tropical soils.</title>
        <authorList>
            <person name="Thibeaux R."/>
            <person name="Iraola G."/>
            <person name="Ferres I."/>
            <person name="Bierque E."/>
            <person name="Girault D."/>
            <person name="Soupe-Gilbert M.-E."/>
            <person name="Picardeau M."/>
            <person name="Goarant C."/>
        </authorList>
    </citation>
    <scope>NUCLEOTIDE SEQUENCE [LARGE SCALE GENOMIC DNA]</scope>
    <source>
        <strain evidence="4 5">ES4-C-A1</strain>
    </source>
</reference>
<keyword evidence="5" id="KW-1185">Reference proteome</keyword>
<feature type="transmembrane region" description="Helical" evidence="1">
    <location>
        <begin position="373"/>
        <end position="392"/>
    </location>
</feature>
<keyword evidence="1" id="KW-0812">Transmembrane</keyword>
<dbReference type="GO" id="GO:0009103">
    <property type="term" value="P:lipopolysaccharide biosynthetic process"/>
    <property type="evidence" value="ECO:0007669"/>
    <property type="project" value="TreeGrafter"/>
</dbReference>
<proteinExistence type="predicted"/>
<feature type="transmembrane region" description="Helical" evidence="1">
    <location>
        <begin position="275"/>
        <end position="292"/>
    </location>
</feature>
<feature type="domain" description="Acyltransferase 3" evidence="2">
    <location>
        <begin position="12"/>
        <end position="358"/>
    </location>
</feature>
<comment type="caution">
    <text evidence="4">The sequence shown here is derived from an EMBL/GenBank/DDBJ whole genome shotgun (WGS) entry which is preliminary data.</text>
</comment>